<reference evidence="2" key="1">
    <citation type="submission" date="2010-08" db="EMBL/GenBank/DDBJ databases">
        <authorList>
            <consortium name="Caenorhabditis japonica Sequencing Consortium"/>
            <person name="Wilson R.K."/>
        </authorList>
    </citation>
    <scope>NUCLEOTIDE SEQUENCE [LARGE SCALE GENOMIC DNA]</scope>
    <source>
        <strain evidence="2">DF5081</strain>
    </source>
</reference>
<organism evidence="1 2">
    <name type="scientific">Caenorhabditis japonica</name>
    <dbReference type="NCBI Taxonomy" id="281687"/>
    <lineage>
        <taxon>Eukaryota</taxon>
        <taxon>Metazoa</taxon>
        <taxon>Ecdysozoa</taxon>
        <taxon>Nematoda</taxon>
        <taxon>Chromadorea</taxon>
        <taxon>Rhabditida</taxon>
        <taxon>Rhabditina</taxon>
        <taxon>Rhabditomorpha</taxon>
        <taxon>Rhabditoidea</taxon>
        <taxon>Rhabditidae</taxon>
        <taxon>Peloderinae</taxon>
        <taxon>Caenorhabditis</taxon>
    </lineage>
</organism>
<reference evidence="1" key="2">
    <citation type="submission" date="2022-06" db="UniProtKB">
        <authorList>
            <consortium name="EnsemblMetazoa"/>
        </authorList>
    </citation>
    <scope>IDENTIFICATION</scope>
    <source>
        <strain evidence="1">DF5081</strain>
    </source>
</reference>
<proteinExistence type="predicted"/>
<dbReference type="EnsemblMetazoa" id="CJA41855.1">
    <property type="protein sequence ID" value="CJA41855.1"/>
    <property type="gene ID" value="WBGene00217703"/>
</dbReference>
<name>A0A8R1EQE8_CAEJA</name>
<dbReference type="Proteomes" id="UP000005237">
    <property type="component" value="Unassembled WGS sequence"/>
</dbReference>
<keyword evidence="2" id="KW-1185">Reference proteome</keyword>
<protein>
    <submittedName>
        <fullName evidence="1">Uncharacterized protein</fullName>
    </submittedName>
</protein>
<dbReference type="AlphaFoldDB" id="A0A8R1EQE8"/>
<evidence type="ECO:0000313" key="1">
    <source>
        <dbReference type="EnsemblMetazoa" id="CJA41855.1"/>
    </source>
</evidence>
<evidence type="ECO:0000313" key="2">
    <source>
        <dbReference type="Proteomes" id="UP000005237"/>
    </source>
</evidence>
<sequence length="74" mass="8400">MYFKIVNLECHFPSLPLCVKASRSSRSPYMSVLVESRRQTISEEAEFGGFCCAHSLIPVRNPFPPNLTDRLLLV</sequence>
<accession>A0A8R1EQE8</accession>